<dbReference type="InterPro" id="IPR046947">
    <property type="entry name" value="LytR-like"/>
</dbReference>
<dbReference type="RefSeq" id="WP_203630185.1">
    <property type="nucleotide sequence ID" value="NZ_BNJR01000014.1"/>
</dbReference>
<dbReference type="InterPro" id="IPR007492">
    <property type="entry name" value="LytTR_DNA-bd_dom"/>
</dbReference>
<dbReference type="SMART" id="SM00850">
    <property type="entry name" value="LytTR"/>
    <property type="match status" value="1"/>
</dbReference>
<dbReference type="PROSITE" id="PS50930">
    <property type="entry name" value="HTH_LYTTR"/>
    <property type="match status" value="1"/>
</dbReference>
<sequence>MEVQVKIINDLNPNTIVLGVRQHSEPLNKIIAYIESVQGATITGQIDSRNKIISLSDCLSFYSSQKKVYVKTFSGDEFKVNKRLYTLANSLPRDFIRISNTEIINLAYVNEFEVSPTGIIIIHFKNGTQTSSSRRYLRQVKERLS</sequence>
<dbReference type="Proteomes" id="UP000604765">
    <property type="component" value="Unassembled WGS sequence"/>
</dbReference>
<keyword evidence="2" id="KW-0805">Transcription regulation</keyword>
<dbReference type="EMBL" id="BNJR01000014">
    <property type="protein sequence ID" value="GHP14162.1"/>
    <property type="molecule type" value="Genomic_DNA"/>
</dbReference>
<gene>
    <name evidence="6" type="ORF">YK48G_15870</name>
</gene>
<dbReference type="Pfam" id="PF04397">
    <property type="entry name" value="LytTR"/>
    <property type="match status" value="1"/>
</dbReference>
<keyword evidence="3" id="KW-0238">DNA-binding</keyword>
<reference evidence="6 7" key="1">
    <citation type="journal article" date="2021" name="Int. J. Syst. Evol. Microbiol.">
        <title>Lentilactobacillus fungorum sp. nov., isolated from spent mushroom substrates.</title>
        <authorList>
            <person name="Tohno M."/>
            <person name="Tanizawa Y."/>
            <person name="Kojima Y."/>
            <person name="Sakamoto M."/>
            <person name="Ohkuma M."/>
            <person name="Kobayashi H."/>
        </authorList>
    </citation>
    <scope>NUCLEOTIDE SEQUENCE [LARGE SCALE GENOMIC DNA]</scope>
    <source>
        <strain evidence="6 7">YK48G</strain>
    </source>
</reference>
<proteinExistence type="predicted"/>
<evidence type="ECO:0000256" key="1">
    <source>
        <dbReference type="ARBA" id="ARBA00022490"/>
    </source>
</evidence>
<protein>
    <submittedName>
        <fullName evidence="6">Transcriptional regulator</fullName>
    </submittedName>
</protein>
<evidence type="ECO:0000313" key="6">
    <source>
        <dbReference type="EMBL" id="GHP14162.1"/>
    </source>
</evidence>
<evidence type="ECO:0000313" key="7">
    <source>
        <dbReference type="Proteomes" id="UP000604765"/>
    </source>
</evidence>
<name>A0ABQ3W118_9LACO</name>
<accession>A0ABQ3W118</accession>
<evidence type="ECO:0000256" key="3">
    <source>
        <dbReference type="ARBA" id="ARBA00023125"/>
    </source>
</evidence>
<dbReference type="Gene3D" id="2.40.50.1020">
    <property type="entry name" value="LytTr DNA-binding domain"/>
    <property type="match status" value="1"/>
</dbReference>
<keyword evidence="1" id="KW-0963">Cytoplasm</keyword>
<organism evidence="6 7">
    <name type="scientific">Lentilactobacillus fungorum</name>
    <dbReference type="NCBI Taxonomy" id="2201250"/>
    <lineage>
        <taxon>Bacteria</taxon>
        <taxon>Bacillati</taxon>
        <taxon>Bacillota</taxon>
        <taxon>Bacilli</taxon>
        <taxon>Lactobacillales</taxon>
        <taxon>Lactobacillaceae</taxon>
        <taxon>Lentilactobacillus</taxon>
    </lineage>
</organism>
<keyword evidence="7" id="KW-1185">Reference proteome</keyword>
<evidence type="ECO:0000256" key="4">
    <source>
        <dbReference type="ARBA" id="ARBA00023163"/>
    </source>
</evidence>
<dbReference type="PANTHER" id="PTHR37299:SF2">
    <property type="entry name" value="HTH LYTTR-TYPE DOMAIN-CONTAINING PROTEIN"/>
    <property type="match status" value="1"/>
</dbReference>
<feature type="domain" description="HTH LytTR-type" evidence="5">
    <location>
        <begin position="42"/>
        <end position="145"/>
    </location>
</feature>
<keyword evidence="4" id="KW-0804">Transcription</keyword>
<dbReference type="PANTHER" id="PTHR37299">
    <property type="entry name" value="TRANSCRIPTIONAL REGULATOR-RELATED"/>
    <property type="match status" value="1"/>
</dbReference>
<evidence type="ECO:0000256" key="2">
    <source>
        <dbReference type="ARBA" id="ARBA00023015"/>
    </source>
</evidence>
<evidence type="ECO:0000259" key="5">
    <source>
        <dbReference type="PROSITE" id="PS50930"/>
    </source>
</evidence>
<comment type="caution">
    <text evidence="6">The sequence shown here is derived from an EMBL/GenBank/DDBJ whole genome shotgun (WGS) entry which is preliminary data.</text>
</comment>